<dbReference type="EMBL" id="JACHMP010000001">
    <property type="protein sequence ID" value="MBB5820904.1"/>
    <property type="molecule type" value="Genomic_DNA"/>
</dbReference>
<evidence type="ECO:0000313" key="2">
    <source>
        <dbReference type="EMBL" id="MBB5820904.1"/>
    </source>
</evidence>
<organism evidence="2 3">
    <name type="scientific">Streptosporangium becharense</name>
    <dbReference type="NCBI Taxonomy" id="1816182"/>
    <lineage>
        <taxon>Bacteria</taxon>
        <taxon>Bacillati</taxon>
        <taxon>Actinomycetota</taxon>
        <taxon>Actinomycetes</taxon>
        <taxon>Streptosporangiales</taxon>
        <taxon>Streptosporangiaceae</taxon>
        <taxon>Streptosporangium</taxon>
    </lineage>
</organism>
<dbReference type="InterPro" id="IPR011992">
    <property type="entry name" value="EF-hand-dom_pair"/>
</dbReference>
<name>A0A7W9MHX5_9ACTN</name>
<protein>
    <submittedName>
        <fullName evidence="2">Ca2+-binding EF-hand superfamily protein</fullName>
    </submittedName>
</protein>
<sequence>MNPEALERVRLRFAMLDENSNGYLEADDFERLAHRMVRAVAEPPDSEKALAVVEGHRRYWQGLVGEFDADGDRRISLEEYLARVSGPDHYEGVIREYAESLADLADVDDDGFIERSDFVSCMRAAGFEADGVDAAFDALDPTGAGRITTDAWVNAIRDYYASDRTDIPAQHLLDAADIG</sequence>
<dbReference type="PROSITE" id="PS50222">
    <property type="entry name" value="EF_HAND_2"/>
    <property type="match status" value="2"/>
</dbReference>
<dbReference type="SMART" id="SM00054">
    <property type="entry name" value="EFh"/>
    <property type="match status" value="4"/>
</dbReference>
<dbReference type="RefSeq" id="WP_184547225.1">
    <property type="nucleotide sequence ID" value="NZ_JACHMP010000001.1"/>
</dbReference>
<dbReference type="Gene3D" id="1.10.238.10">
    <property type="entry name" value="EF-hand"/>
    <property type="match status" value="1"/>
</dbReference>
<dbReference type="InterPro" id="IPR018247">
    <property type="entry name" value="EF_Hand_1_Ca_BS"/>
</dbReference>
<comment type="caution">
    <text evidence="2">The sequence shown here is derived from an EMBL/GenBank/DDBJ whole genome shotgun (WGS) entry which is preliminary data.</text>
</comment>
<dbReference type="PROSITE" id="PS00018">
    <property type="entry name" value="EF_HAND_1"/>
    <property type="match status" value="3"/>
</dbReference>
<dbReference type="Proteomes" id="UP000540685">
    <property type="component" value="Unassembled WGS sequence"/>
</dbReference>
<dbReference type="GO" id="GO:0005509">
    <property type="term" value="F:calcium ion binding"/>
    <property type="evidence" value="ECO:0007669"/>
    <property type="project" value="InterPro"/>
</dbReference>
<evidence type="ECO:0000259" key="1">
    <source>
        <dbReference type="PROSITE" id="PS50222"/>
    </source>
</evidence>
<dbReference type="SUPFAM" id="SSF47473">
    <property type="entry name" value="EF-hand"/>
    <property type="match status" value="1"/>
</dbReference>
<dbReference type="InterPro" id="IPR002048">
    <property type="entry name" value="EF_hand_dom"/>
</dbReference>
<dbReference type="AlphaFoldDB" id="A0A7W9MHX5"/>
<accession>A0A7W9MHX5</accession>
<proteinExistence type="predicted"/>
<evidence type="ECO:0000313" key="3">
    <source>
        <dbReference type="Proteomes" id="UP000540685"/>
    </source>
</evidence>
<feature type="domain" description="EF-hand" evidence="1">
    <location>
        <begin position="4"/>
        <end position="39"/>
    </location>
</feature>
<keyword evidence="3" id="KW-1185">Reference proteome</keyword>
<feature type="domain" description="EF-hand" evidence="1">
    <location>
        <begin position="93"/>
        <end position="128"/>
    </location>
</feature>
<gene>
    <name evidence="2" type="ORF">F4562_003966</name>
</gene>
<reference evidence="2 3" key="1">
    <citation type="submission" date="2020-08" db="EMBL/GenBank/DDBJ databases">
        <title>Sequencing the genomes of 1000 actinobacteria strains.</title>
        <authorList>
            <person name="Klenk H.-P."/>
        </authorList>
    </citation>
    <scope>NUCLEOTIDE SEQUENCE [LARGE SCALE GENOMIC DNA]</scope>
    <source>
        <strain evidence="2 3">DSM 46887</strain>
    </source>
</reference>
<dbReference type="Pfam" id="PF13499">
    <property type="entry name" value="EF-hand_7"/>
    <property type="match status" value="1"/>
</dbReference>